<feature type="transmembrane region" description="Helical" evidence="2">
    <location>
        <begin position="86"/>
        <end position="106"/>
    </location>
</feature>
<organism evidence="3 4">
    <name type="scientific">Zancudomyces culisetae</name>
    <name type="common">Gut fungus</name>
    <name type="synonym">Smittium culisetae</name>
    <dbReference type="NCBI Taxonomy" id="1213189"/>
    <lineage>
        <taxon>Eukaryota</taxon>
        <taxon>Fungi</taxon>
        <taxon>Fungi incertae sedis</taxon>
        <taxon>Zoopagomycota</taxon>
        <taxon>Kickxellomycotina</taxon>
        <taxon>Harpellomycetes</taxon>
        <taxon>Harpellales</taxon>
        <taxon>Legeriomycetaceae</taxon>
        <taxon>Zancudomyces</taxon>
    </lineage>
</organism>
<feature type="compositionally biased region" description="Basic and acidic residues" evidence="1">
    <location>
        <begin position="39"/>
        <end position="52"/>
    </location>
</feature>
<evidence type="ECO:0000313" key="3">
    <source>
        <dbReference type="EMBL" id="OMH81214.1"/>
    </source>
</evidence>
<protein>
    <submittedName>
        <fullName evidence="3">Uncharacterized protein</fullName>
    </submittedName>
</protein>
<keyword evidence="2" id="KW-0472">Membrane</keyword>
<feature type="region of interest" description="Disordered" evidence="1">
    <location>
        <begin position="1"/>
        <end position="53"/>
    </location>
</feature>
<evidence type="ECO:0000313" key="4">
    <source>
        <dbReference type="Proteomes" id="UP000188320"/>
    </source>
</evidence>
<keyword evidence="2" id="KW-0812">Transmembrane</keyword>
<reference evidence="4" key="1">
    <citation type="submission" date="2017-01" db="EMBL/GenBank/DDBJ databases">
        <authorList>
            <person name="Wang Y."/>
            <person name="White M."/>
            <person name="Kvist S."/>
            <person name="Moncalvo J.-M."/>
        </authorList>
    </citation>
    <scope>NUCLEOTIDE SEQUENCE [LARGE SCALE GENOMIC DNA]</scope>
    <source>
        <strain evidence="4">COL-18-3</strain>
    </source>
</reference>
<dbReference type="Proteomes" id="UP000188320">
    <property type="component" value="Unassembled WGS sequence"/>
</dbReference>
<keyword evidence="4" id="KW-1185">Reference proteome</keyword>
<comment type="caution">
    <text evidence="3">The sequence shown here is derived from an EMBL/GenBank/DDBJ whole genome shotgun (WGS) entry which is preliminary data.</text>
</comment>
<sequence length="238" mass="26616">MTKKSKNASTKTAGNQPEGPETSVFTASLPRLIPQDDPEFTRRGPRLDKDGKPQYLVDLIPDRKYTDEDESGVGTNSENESFQENALLVLHSVMFSLCLSLFFGIFTSLVNQQYGIDNDFREICISALKAIPCPSKKTVAQNNATFGVYPNLNILQPSNTKNIFLVLYSIHSLYILCVEVQGVQDSEIANSIHINLLWMLLCTPKPPRTKTWSNETCTWVDHTVDVSGINYGLETCVY</sequence>
<evidence type="ECO:0000256" key="2">
    <source>
        <dbReference type="SAM" id="Phobius"/>
    </source>
</evidence>
<keyword evidence="2" id="KW-1133">Transmembrane helix</keyword>
<evidence type="ECO:0000256" key="1">
    <source>
        <dbReference type="SAM" id="MobiDB-lite"/>
    </source>
</evidence>
<dbReference type="OrthoDB" id="5597489at2759"/>
<gene>
    <name evidence="3" type="ORF">AX774_g5341</name>
</gene>
<dbReference type="AlphaFoldDB" id="A0A1R1PJS4"/>
<name>A0A1R1PJS4_ZANCU</name>
<dbReference type="EMBL" id="LSSK01000952">
    <property type="protein sequence ID" value="OMH81214.1"/>
    <property type="molecule type" value="Genomic_DNA"/>
</dbReference>
<accession>A0A1R1PJS4</accession>
<proteinExistence type="predicted"/>